<dbReference type="STRING" id="35760.BCHO_0136"/>
<evidence type="ECO:0000256" key="3">
    <source>
        <dbReference type="ARBA" id="ARBA00023163"/>
    </source>
</evidence>
<dbReference type="Proteomes" id="UP000028995">
    <property type="component" value="Unassembled WGS sequence"/>
</dbReference>
<dbReference type="eggNOG" id="COG2207">
    <property type="taxonomic scope" value="Bacteria"/>
</dbReference>
<reference evidence="5 6" key="1">
    <citation type="submission" date="2014-03" db="EMBL/GenBank/DDBJ databases">
        <title>Genomics of Bifidobacteria.</title>
        <authorList>
            <person name="Ventura M."/>
            <person name="Milani C."/>
            <person name="Lugli G.A."/>
        </authorList>
    </citation>
    <scope>NUCLEOTIDE SEQUENCE [LARGE SCALE GENOMIC DNA]</scope>
    <source>
        <strain evidence="5 6">LMG 10510</strain>
    </source>
</reference>
<dbReference type="RefSeq" id="WP_051354936.1">
    <property type="nucleotide sequence ID" value="NZ_JGYU01000002.1"/>
</dbReference>
<evidence type="ECO:0000256" key="2">
    <source>
        <dbReference type="ARBA" id="ARBA00023125"/>
    </source>
</evidence>
<evidence type="ECO:0000259" key="4">
    <source>
        <dbReference type="PROSITE" id="PS01124"/>
    </source>
</evidence>
<dbReference type="PANTHER" id="PTHR47894:SF4">
    <property type="entry name" value="HTH-TYPE TRANSCRIPTIONAL REGULATOR GADX"/>
    <property type="match status" value="1"/>
</dbReference>
<comment type="caution">
    <text evidence="5">The sequence shown here is derived from an EMBL/GenBank/DDBJ whole genome shotgun (WGS) entry which is preliminary data.</text>
</comment>
<proteinExistence type="predicted"/>
<dbReference type="GO" id="GO:0005829">
    <property type="term" value="C:cytosol"/>
    <property type="evidence" value="ECO:0007669"/>
    <property type="project" value="TreeGrafter"/>
</dbReference>
<evidence type="ECO:0000313" key="6">
    <source>
        <dbReference type="Proteomes" id="UP000028995"/>
    </source>
</evidence>
<dbReference type="PANTHER" id="PTHR47894">
    <property type="entry name" value="HTH-TYPE TRANSCRIPTIONAL REGULATOR GADX"/>
    <property type="match status" value="1"/>
</dbReference>
<dbReference type="InterPro" id="IPR018062">
    <property type="entry name" value="HTH_AraC-typ_CS"/>
</dbReference>
<evidence type="ECO:0000313" key="5">
    <source>
        <dbReference type="EMBL" id="KFI58056.1"/>
    </source>
</evidence>
<dbReference type="EMBL" id="JGYU01000002">
    <property type="protein sequence ID" value="KFI58056.1"/>
    <property type="molecule type" value="Genomic_DNA"/>
</dbReference>
<dbReference type="InterPro" id="IPR009057">
    <property type="entry name" value="Homeodomain-like_sf"/>
</dbReference>
<dbReference type="SUPFAM" id="SSF46689">
    <property type="entry name" value="Homeodomain-like"/>
    <property type="match status" value="1"/>
</dbReference>
<dbReference type="PROSITE" id="PS01124">
    <property type="entry name" value="HTH_ARAC_FAMILY_2"/>
    <property type="match status" value="1"/>
</dbReference>
<dbReference type="GO" id="GO:0003700">
    <property type="term" value="F:DNA-binding transcription factor activity"/>
    <property type="evidence" value="ECO:0007669"/>
    <property type="project" value="InterPro"/>
</dbReference>
<keyword evidence="6" id="KW-1185">Reference proteome</keyword>
<protein>
    <submittedName>
        <fullName evidence="5">Transcriptional regulator, AraC family</fullName>
    </submittedName>
</protein>
<dbReference type="Gene3D" id="1.10.10.60">
    <property type="entry name" value="Homeodomain-like"/>
    <property type="match status" value="1"/>
</dbReference>
<keyword evidence="3" id="KW-0804">Transcription</keyword>
<dbReference type="SMART" id="SM00342">
    <property type="entry name" value="HTH_ARAC"/>
    <property type="match status" value="1"/>
</dbReference>
<name>A0A087AH06_9BIFI</name>
<keyword evidence="1" id="KW-0805">Transcription regulation</keyword>
<feature type="domain" description="HTH araC/xylS-type" evidence="4">
    <location>
        <begin position="69"/>
        <end position="167"/>
    </location>
</feature>
<sequence length="168" mass="18737">MVETTVPLSATFAEFARGPVTESGANALGLRTADLQLPFKNANDAMWRYFEPELKRRMEQLEIDESASAKVRAALVTLLPSGRSGVDDVAAELHTSPRTLQRQLADEGMTFRKQLNHVRLLLSEQYLSSSSMTLDSIAFMLGYAEVNSFIRAFTMWTGKSPTEFRKGE</sequence>
<organism evidence="5 6">
    <name type="scientific">Bifidobacterium choerinum</name>
    <dbReference type="NCBI Taxonomy" id="35760"/>
    <lineage>
        <taxon>Bacteria</taxon>
        <taxon>Bacillati</taxon>
        <taxon>Actinomycetota</taxon>
        <taxon>Actinomycetes</taxon>
        <taxon>Bifidobacteriales</taxon>
        <taxon>Bifidobacteriaceae</taxon>
        <taxon>Bifidobacterium</taxon>
    </lineage>
</organism>
<dbReference type="AlphaFoldDB" id="A0A087AH06"/>
<evidence type="ECO:0000256" key="1">
    <source>
        <dbReference type="ARBA" id="ARBA00023015"/>
    </source>
</evidence>
<gene>
    <name evidence="5" type="ORF">BCHO_0136</name>
</gene>
<accession>A0A087AH06</accession>
<dbReference type="PROSITE" id="PS00041">
    <property type="entry name" value="HTH_ARAC_FAMILY_1"/>
    <property type="match status" value="1"/>
</dbReference>
<dbReference type="Pfam" id="PF12833">
    <property type="entry name" value="HTH_18"/>
    <property type="match status" value="1"/>
</dbReference>
<keyword evidence="2" id="KW-0238">DNA-binding</keyword>
<dbReference type="GO" id="GO:0000976">
    <property type="term" value="F:transcription cis-regulatory region binding"/>
    <property type="evidence" value="ECO:0007669"/>
    <property type="project" value="TreeGrafter"/>
</dbReference>
<dbReference type="InterPro" id="IPR018060">
    <property type="entry name" value="HTH_AraC"/>
</dbReference>